<organism evidence="1 2">
    <name type="scientific">Flavobacterium helocola</name>
    <dbReference type="NCBI Taxonomy" id="3139139"/>
    <lineage>
        <taxon>Bacteria</taxon>
        <taxon>Pseudomonadati</taxon>
        <taxon>Bacteroidota</taxon>
        <taxon>Flavobacteriia</taxon>
        <taxon>Flavobacteriales</taxon>
        <taxon>Flavobacteriaceae</taxon>
        <taxon>Flavobacterium</taxon>
    </lineage>
</organism>
<sequence length="151" mass="17322">MKTFIIKTILTTSIIGLFMTSCNNSPTAKEEDVKEATQDLIDAEADLDQAEYDSISDFNTFKESIQLKLVENQNVIDDLKLKITSKGKVERDIDEVEINKLEKRNTDLRLKIENYEQGPAQKWALFKVDFNNELDDLGKSISEMADRNKKK</sequence>
<dbReference type="EMBL" id="JBBYHT010000002">
    <property type="protein sequence ID" value="MEL1247779.1"/>
    <property type="molecule type" value="Genomic_DNA"/>
</dbReference>
<gene>
    <name evidence="1" type="ORF">AAEO58_06950</name>
</gene>
<dbReference type="Proteomes" id="UP001393056">
    <property type="component" value="Unassembled WGS sequence"/>
</dbReference>
<evidence type="ECO:0000313" key="1">
    <source>
        <dbReference type="EMBL" id="MEL1247779.1"/>
    </source>
</evidence>
<proteinExistence type="predicted"/>
<accession>A0ABU9I6V0</accession>
<keyword evidence="2" id="KW-1185">Reference proteome</keyword>
<protein>
    <recommendedName>
        <fullName evidence="3">Lipoprotein</fullName>
    </recommendedName>
</protein>
<reference evidence="1 2" key="1">
    <citation type="submission" date="2024-04" db="EMBL/GenBank/DDBJ databases">
        <title>Flavobacterium sp. DGU41 16S ribosomal RNA gene Genome sequencing and assembly.</title>
        <authorList>
            <person name="Park S."/>
        </authorList>
    </citation>
    <scope>NUCLEOTIDE SEQUENCE [LARGE SCALE GENOMIC DNA]</scope>
    <source>
        <strain evidence="1 2">DGU41</strain>
    </source>
</reference>
<evidence type="ECO:0008006" key="3">
    <source>
        <dbReference type="Google" id="ProtNLM"/>
    </source>
</evidence>
<name>A0ABU9I6V0_9FLAO</name>
<evidence type="ECO:0000313" key="2">
    <source>
        <dbReference type="Proteomes" id="UP001393056"/>
    </source>
</evidence>
<comment type="caution">
    <text evidence="1">The sequence shown here is derived from an EMBL/GenBank/DDBJ whole genome shotgun (WGS) entry which is preliminary data.</text>
</comment>
<dbReference type="RefSeq" id="WP_341682791.1">
    <property type="nucleotide sequence ID" value="NZ_JBBYHT010000002.1"/>
</dbReference>
<dbReference type="PROSITE" id="PS51257">
    <property type="entry name" value="PROKAR_LIPOPROTEIN"/>
    <property type="match status" value="1"/>
</dbReference>